<proteinExistence type="predicted"/>
<keyword evidence="2" id="KW-0614">Plasmid</keyword>
<reference evidence="2" key="1">
    <citation type="journal article" date="2007" name="J. Bacteriol.">
        <title>The SXT conjugative element and linear prophage N15 encode toxin-antitoxin-stabilizing systems homologous to the tad-ata module of the Paracoccus aminophilus plasmid pAMI2.</title>
        <authorList>
            <person name="Dziewit L."/>
            <person name="Jazurek M."/>
            <person name="Drewniak L."/>
            <person name="Baj J."/>
            <person name="Bartosik D."/>
        </authorList>
    </citation>
    <scope>NUCLEOTIDE SEQUENCE</scope>
    <source>
        <strain evidence="2">JCM 7686</strain>
        <plasmid evidence="2">pAMI2</plasmid>
    </source>
</reference>
<sequence>MPLLPKMRSRRLTAPGTTRAISSGSTESPARSAPKASAISVTIRSTCCWPGIALPSPIAKWADLLAKTATASQPPSCSALTA</sequence>
<accession>C9DQ16</accession>
<evidence type="ECO:0000256" key="1">
    <source>
        <dbReference type="SAM" id="MobiDB-lite"/>
    </source>
</evidence>
<organism evidence="2">
    <name type="scientific">Paracoccus aminophilus JCM 7686</name>
    <dbReference type="NCBI Taxonomy" id="1367847"/>
    <lineage>
        <taxon>Bacteria</taxon>
        <taxon>Pseudomonadati</taxon>
        <taxon>Pseudomonadota</taxon>
        <taxon>Alphaproteobacteria</taxon>
        <taxon>Rhodobacterales</taxon>
        <taxon>Paracoccaceae</taxon>
        <taxon>Paracoccus</taxon>
    </lineage>
</organism>
<reference evidence="2" key="2">
    <citation type="journal article" date="2010" name="Appl. Environ. Microbiol.">
        <title>Plasmid pAMI2 of Paracoccus aminophilus JCM 7686 carries N,N-dimethylformamide degradation-related genes whose expression is activated by a LuxR family regulator.</title>
        <authorList>
            <person name="Dziewit L."/>
            <person name="Dmowski M."/>
            <person name="Baj J."/>
            <person name="Bartosik D."/>
        </authorList>
    </citation>
    <scope>NUCLEOTIDE SEQUENCE</scope>
    <source>
        <strain evidence="2">JCM 7686</strain>
        <plasmid evidence="2">pAMI2</plasmid>
    </source>
</reference>
<name>C9DQ16_PARAH</name>
<dbReference type="AlphaFoldDB" id="C9DQ16"/>
<dbReference type="EMBL" id="GQ410978">
    <property type="protein sequence ID" value="ACV81779.1"/>
    <property type="molecule type" value="Genomic_DNA"/>
</dbReference>
<feature type="region of interest" description="Disordered" evidence="1">
    <location>
        <begin position="1"/>
        <end position="34"/>
    </location>
</feature>
<evidence type="ECO:0000313" key="2">
    <source>
        <dbReference type="EMBL" id="ACV81779.1"/>
    </source>
</evidence>
<feature type="compositionally biased region" description="Polar residues" evidence="1">
    <location>
        <begin position="15"/>
        <end position="29"/>
    </location>
</feature>
<protein>
    <submittedName>
        <fullName evidence="2">Uncharacterized protein</fullName>
    </submittedName>
</protein>
<geneLocation type="plasmid" evidence="2">
    <name>pAMI2</name>
</geneLocation>